<accession>W5L3E5</accession>
<feature type="compositionally biased region" description="Polar residues" evidence="9">
    <location>
        <begin position="1086"/>
        <end position="1099"/>
    </location>
</feature>
<dbReference type="Proteomes" id="UP000018467">
    <property type="component" value="Unassembled WGS sequence"/>
</dbReference>
<dbReference type="InterPro" id="IPR015661">
    <property type="entry name" value="Bub1/Mad3"/>
</dbReference>
<keyword evidence="8" id="KW-0175">Coiled coil</keyword>
<dbReference type="GO" id="GO:0051754">
    <property type="term" value="P:meiotic sister chromatid cohesion, centromeric"/>
    <property type="evidence" value="ECO:0007669"/>
    <property type="project" value="TreeGrafter"/>
</dbReference>
<reference evidence="13" key="1">
    <citation type="submission" date="2013-03" db="EMBL/GenBank/DDBJ databases">
        <authorList>
            <person name="Jeffery W."/>
            <person name="Warren W."/>
            <person name="Wilson R.K."/>
        </authorList>
    </citation>
    <scope>NUCLEOTIDE SEQUENCE</scope>
    <source>
        <strain evidence="13">female</strain>
    </source>
</reference>
<dbReference type="Pfam" id="PF00069">
    <property type="entry name" value="Pkinase"/>
    <property type="match status" value="1"/>
</dbReference>
<keyword evidence="2" id="KW-0158">Chromosome</keyword>
<evidence type="ECO:0000256" key="8">
    <source>
        <dbReference type="SAM" id="Coils"/>
    </source>
</evidence>
<dbReference type="Pfam" id="PF08311">
    <property type="entry name" value="Mad3_BUB1_I"/>
    <property type="match status" value="1"/>
</dbReference>
<proteinExistence type="predicted"/>
<evidence type="ECO:0000256" key="4">
    <source>
        <dbReference type="ARBA" id="ARBA00022838"/>
    </source>
</evidence>
<dbReference type="Ensembl" id="ENSAMXT00000014357.2">
    <property type="protein sequence ID" value="ENSAMXP00000014357.2"/>
    <property type="gene ID" value="ENSAMXG00000013935.2"/>
</dbReference>
<dbReference type="GO" id="GO:0005524">
    <property type="term" value="F:ATP binding"/>
    <property type="evidence" value="ECO:0007669"/>
    <property type="project" value="UniProtKB-UniRule"/>
</dbReference>
<dbReference type="PANTHER" id="PTHR14030:SF26">
    <property type="entry name" value="MITOTIC CHECKPOINT SERINE_THREONINE-PROTEIN KINASE BUB1"/>
    <property type="match status" value="1"/>
</dbReference>
<dbReference type="InParanoid" id="W5L3E5"/>
<keyword evidence="13" id="KW-1185">Reference proteome</keyword>
<dbReference type="STRING" id="7994.ENSAMXP00000014357"/>
<dbReference type="Gene3D" id="1.10.510.10">
    <property type="entry name" value="Transferase(Phosphotransferase) domain 1"/>
    <property type="match status" value="1"/>
</dbReference>
<dbReference type="InterPro" id="IPR008271">
    <property type="entry name" value="Ser/Thr_kinase_AS"/>
</dbReference>
<feature type="compositionally biased region" description="Polar residues" evidence="9">
    <location>
        <begin position="1164"/>
        <end position="1175"/>
    </location>
</feature>
<dbReference type="PROSITE" id="PS50011">
    <property type="entry name" value="PROTEIN_KINASE_DOM"/>
    <property type="match status" value="1"/>
</dbReference>
<dbReference type="PROSITE" id="PS00108">
    <property type="entry name" value="PROTEIN_KINASE_ST"/>
    <property type="match status" value="1"/>
</dbReference>
<feature type="compositionally biased region" description="Polar residues" evidence="9">
    <location>
        <begin position="728"/>
        <end position="765"/>
    </location>
</feature>
<dbReference type="InterPro" id="IPR013212">
    <property type="entry name" value="Mad3/Bub1_I"/>
</dbReference>
<feature type="region of interest" description="Disordered" evidence="9">
    <location>
        <begin position="726"/>
        <end position="765"/>
    </location>
</feature>
<feature type="domain" description="Protein kinase" evidence="10">
    <location>
        <begin position="1358"/>
        <end position="1653"/>
    </location>
</feature>
<dbReference type="GO" id="GO:0007094">
    <property type="term" value="P:mitotic spindle assembly checkpoint signaling"/>
    <property type="evidence" value="ECO:0007669"/>
    <property type="project" value="InterPro"/>
</dbReference>
<dbReference type="FunCoup" id="W5L3E5">
    <property type="interactions" value="1000"/>
</dbReference>
<evidence type="ECO:0000256" key="7">
    <source>
        <dbReference type="PROSITE-ProRule" id="PRU10141"/>
    </source>
</evidence>
<dbReference type="GeneTree" id="ENSGT00940000157865"/>
<feature type="compositionally biased region" description="Polar residues" evidence="9">
    <location>
        <begin position="848"/>
        <end position="871"/>
    </location>
</feature>
<reference evidence="12" key="4">
    <citation type="submission" date="2025-09" db="UniProtKB">
        <authorList>
            <consortium name="Ensembl"/>
        </authorList>
    </citation>
    <scope>IDENTIFICATION</scope>
</reference>
<sequence length="1653" mass="184793">MDINSYLQQFEATVSSYVGEDPLDPWDKFVEFLECRLAAEERSNLCVVLERLVQTFLQDKRYRNDPRYINHCIKCAGYYGEPIKLYSYVHSLGVGARAAGLYVAWAQQFESKGLFTQAEQVYQRAIENQAEPMDTIQEQYRLFQSRMGKSQAASDHVRNPLQNSQLMNQNPRHRETLQPHCKEPDNSPLPADRTIRIISRSENNPMPRSSSSVESVPMYCVKELECEGSELSFEELRARRYFSKRQQLELLRKQEEVIWKHEEEEEEVIRMKKLLEELNSKLSTEQQETKHTFLQQELNESCSPLDRSVRQPLTPAMAEAAAPTSVTKEQAACSDIHRLQHAPERPLLNGRKSESHLLWQSTRVPASRLSLSLSAASQLAHSSALSAAVNRPLDLDTQAPVPLQLQDQRTASVCESQAERSLLESCSQRLAVFERDRSEKTEMDGGDANADTSHGGFNHSHVTPNTSLGLISATPSRALPSPTVNTREALDVIMDMFQAPTLLQDSVFNTTSQVADDSFEKNCRVYGFAPSVANPPSSMSFRIYQDENVKIGSEEQQVEKSKPAARALMEIPVSKPNVTPVGPESLTDESAMWGPQYASITACPNHTRDFAMAAHLVSTPLHPTAPYTWDTELNQVENTARGFSGTEENLYQRQPAKLSPILEQSPSDEKPSEVPECSLRAQGTIVGEGVSLPQQNQTLTHDQTSCSIGRQTLVPLALHDHTAEASRALNSSTKPSWSVYQSPERTSQTGSNTEPVSNSMLSVKQQIAHQLNSSNLQLNSSSSIKPSWSIYQSPEKTSHTGSNRGLNSSSMLSVREPQPIQSNANGLQMNSLSCSLAEASNALNSSAKPNWSIYQSPEKTSQTDCNTEPTSNSILSVKQYQADQFNLPSMQANSSSSTKPSWTIYQSPEKSHQASFCAEPKQHSNSMHLAVGEPKQDQFSSTGLQVNPDRTMNSTTQSPERTQKTQFSGDLHSTSMHLVAEPKQDQLNSSAIQLNSSCSTKPSWSIYQSPERTSQMGHSREFKADQQVNSNQGFNSSSLHLMGELKPDQLNSSINMFSGQGEADILLPKKSFHRRKSEKQLNFESLQVSRPVSHQSCTLPESPKPQPRIIQDVPMSPDPIPGSDWLQMDSPVPLSEPNLDVMVRSMNRSQTIHRETPGAPVSRSKLSWSVNQTPGRPSELQYFLQSPEPMEESDPHQLSKLEESGLLLSKRSFNRRKSDKRVLEKSLLSSQRQSSNQNQDVPMSPEPISGLNWLCPESPARVTESDLDVMMTPQQKSKSVDASAQLLQCDVPMSPLQASIPDYTPSVLVSDPWDEDLIDSLLSSLKTPLTSYPNLSLCTRGLPTLTPKMSVQMGEDSLRVDFVLGQGAFATVYQATNLTTSQKFILKVQKPANPWEFYINSQLNARVLRKERHLFNQLHSAHLFTNGSVLVGELHNCGTLLSVVNLYKSRSEKVMPQPLVLYFSMCILQMVEQLHQAKIIHADIKPDNFLLGERFLENEDLDAESLDHGLVLIDFGQSIDMTLFPEGTAFTARCMTSGFQCTEMLSGRPWNYQTDYFGIAGTVHCMIFGSYMQVRNEGGVWKTNGIFKRNPHSDLWQEFFHVLLNVPDCNSALCLQSLRERLSVVLQENYSNKLRGLKNRLVVQILESRGARR</sequence>
<evidence type="ECO:0000256" key="2">
    <source>
        <dbReference type="ARBA" id="ARBA00022454"/>
    </source>
</evidence>
<evidence type="ECO:0000256" key="1">
    <source>
        <dbReference type="ARBA" id="ARBA00004629"/>
    </source>
</evidence>
<protein>
    <submittedName>
        <fullName evidence="12">BUB1 mitotic checkpoint serine/threonine kinase</fullName>
    </submittedName>
</protein>
<evidence type="ECO:0000313" key="12">
    <source>
        <dbReference type="Ensembl" id="ENSAMXP00000014357.2"/>
    </source>
</evidence>
<evidence type="ECO:0000256" key="9">
    <source>
        <dbReference type="SAM" id="MobiDB-lite"/>
    </source>
</evidence>
<feature type="binding site" evidence="7">
    <location>
        <position position="1387"/>
    </location>
    <ligand>
        <name>ATP</name>
        <dbReference type="ChEBI" id="CHEBI:30616"/>
    </ligand>
</feature>
<feature type="region of interest" description="Disordered" evidence="9">
    <location>
        <begin position="437"/>
        <end position="461"/>
    </location>
</feature>
<dbReference type="GO" id="GO:0005634">
    <property type="term" value="C:nucleus"/>
    <property type="evidence" value="ECO:0007669"/>
    <property type="project" value="TreeGrafter"/>
</dbReference>
<keyword evidence="6" id="KW-0137">Centromere</keyword>
<feature type="region of interest" description="Disordered" evidence="9">
    <location>
        <begin position="934"/>
        <end position="971"/>
    </location>
</feature>
<feature type="domain" description="BUB1 N-terminal" evidence="11">
    <location>
        <begin position="10"/>
        <end position="164"/>
    </location>
</feature>
<dbReference type="GO" id="GO:0004672">
    <property type="term" value="F:protein kinase activity"/>
    <property type="evidence" value="ECO:0007669"/>
    <property type="project" value="InterPro"/>
</dbReference>
<dbReference type="Bgee" id="ENSAMXG00000013935">
    <property type="expression patterns" value="Expressed in testis and 7 other cell types or tissues"/>
</dbReference>
<feature type="compositionally biased region" description="Low complexity" evidence="9">
    <location>
        <begin position="1226"/>
        <end position="1239"/>
    </location>
</feature>
<name>W5L3E5_ASTMX</name>
<feature type="region of interest" description="Disordered" evidence="9">
    <location>
        <begin position="1217"/>
        <end position="1254"/>
    </location>
</feature>
<evidence type="ECO:0000259" key="10">
    <source>
        <dbReference type="PROSITE" id="PS50011"/>
    </source>
</evidence>
<keyword evidence="3 7" id="KW-0547">Nucleotide-binding</keyword>
<reference evidence="12" key="3">
    <citation type="submission" date="2025-08" db="UniProtKB">
        <authorList>
            <consortium name="Ensembl"/>
        </authorList>
    </citation>
    <scope>IDENTIFICATION</scope>
</reference>
<dbReference type="GO" id="GO:0000776">
    <property type="term" value="C:kinetochore"/>
    <property type="evidence" value="ECO:0007669"/>
    <property type="project" value="UniProtKB-KW"/>
</dbReference>
<comment type="subcellular location">
    <subcellularLocation>
        <location evidence="1">Chromosome</location>
        <location evidence="1">Centromere</location>
        <location evidence="1">Kinetochore</location>
    </subcellularLocation>
</comment>
<reference evidence="13" key="2">
    <citation type="journal article" date="2014" name="Nat. Commun.">
        <title>The cavefish genome reveals candidate genes for eye loss.</title>
        <authorList>
            <person name="McGaugh S.E."/>
            <person name="Gross J.B."/>
            <person name="Aken B."/>
            <person name="Blin M."/>
            <person name="Borowsky R."/>
            <person name="Chalopin D."/>
            <person name="Hinaux H."/>
            <person name="Jeffery W.R."/>
            <person name="Keene A."/>
            <person name="Ma L."/>
            <person name="Minx P."/>
            <person name="Murphy D."/>
            <person name="O'Quin K.E."/>
            <person name="Retaux S."/>
            <person name="Rohner N."/>
            <person name="Searle S.M."/>
            <person name="Stahl B.A."/>
            <person name="Tabin C."/>
            <person name="Volff J.N."/>
            <person name="Yoshizawa M."/>
            <person name="Warren W.C."/>
        </authorList>
    </citation>
    <scope>NUCLEOTIDE SEQUENCE [LARGE SCALE GENOMIC DNA]</scope>
    <source>
        <strain evidence="13">female</strain>
    </source>
</reference>
<feature type="region of interest" description="Disordered" evidence="9">
    <location>
        <begin position="791"/>
        <end position="812"/>
    </location>
</feature>
<keyword evidence="4" id="KW-0995">Kinetochore</keyword>
<evidence type="ECO:0000256" key="3">
    <source>
        <dbReference type="ARBA" id="ARBA00022741"/>
    </source>
</evidence>
<dbReference type="InterPro" id="IPR017441">
    <property type="entry name" value="Protein_kinase_ATP_BS"/>
</dbReference>
<dbReference type="SMART" id="SM00777">
    <property type="entry name" value="Mad3_BUB1_I"/>
    <property type="match status" value="1"/>
</dbReference>
<dbReference type="eggNOG" id="KOG1166">
    <property type="taxonomic scope" value="Eukaryota"/>
</dbReference>
<dbReference type="Gene3D" id="1.25.40.430">
    <property type="match status" value="1"/>
</dbReference>
<dbReference type="PANTHER" id="PTHR14030">
    <property type="entry name" value="MITOTIC CHECKPOINT SERINE/THREONINE-PROTEIN KINASE BUB1"/>
    <property type="match status" value="1"/>
</dbReference>
<feature type="coiled-coil region" evidence="8">
    <location>
        <begin position="261"/>
        <end position="288"/>
    </location>
</feature>
<feature type="region of interest" description="Disordered" evidence="9">
    <location>
        <begin position="1086"/>
        <end position="1110"/>
    </location>
</feature>
<dbReference type="PROSITE" id="PS00107">
    <property type="entry name" value="PROTEIN_KINASE_ATP"/>
    <property type="match status" value="1"/>
</dbReference>
<keyword evidence="5 7" id="KW-0067">ATP-binding</keyword>
<feature type="compositionally biased region" description="Polar residues" evidence="9">
    <location>
        <begin position="937"/>
        <end position="971"/>
    </location>
</feature>
<dbReference type="Gene3D" id="6.10.130.20">
    <property type="match status" value="1"/>
</dbReference>
<evidence type="ECO:0000256" key="5">
    <source>
        <dbReference type="ARBA" id="ARBA00022840"/>
    </source>
</evidence>
<dbReference type="InterPro" id="IPR011009">
    <property type="entry name" value="Kinase-like_dom_sf"/>
</dbReference>
<dbReference type="InterPro" id="IPR000719">
    <property type="entry name" value="Prot_kinase_dom"/>
</dbReference>
<evidence type="ECO:0000313" key="13">
    <source>
        <dbReference type="Proteomes" id="UP000018467"/>
    </source>
</evidence>
<dbReference type="SUPFAM" id="SSF56112">
    <property type="entry name" value="Protein kinase-like (PK-like)"/>
    <property type="match status" value="1"/>
</dbReference>
<feature type="region of interest" description="Disordered" evidence="9">
    <location>
        <begin position="847"/>
        <end position="871"/>
    </location>
</feature>
<feature type="region of interest" description="Disordered" evidence="9">
    <location>
        <begin position="1149"/>
        <end position="1180"/>
    </location>
</feature>
<feature type="compositionally biased region" description="Polar residues" evidence="9">
    <location>
        <begin position="799"/>
        <end position="812"/>
    </location>
</feature>
<organism evidence="12 13">
    <name type="scientific">Astyanax mexicanus</name>
    <name type="common">Blind cave fish</name>
    <name type="synonym">Astyanax fasciatus mexicanus</name>
    <dbReference type="NCBI Taxonomy" id="7994"/>
    <lineage>
        <taxon>Eukaryota</taxon>
        <taxon>Metazoa</taxon>
        <taxon>Chordata</taxon>
        <taxon>Craniata</taxon>
        <taxon>Vertebrata</taxon>
        <taxon>Euteleostomi</taxon>
        <taxon>Actinopterygii</taxon>
        <taxon>Neopterygii</taxon>
        <taxon>Teleostei</taxon>
        <taxon>Ostariophysi</taxon>
        <taxon>Characiformes</taxon>
        <taxon>Characoidei</taxon>
        <taxon>Acestrorhamphidae</taxon>
        <taxon>Acestrorhamphinae</taxon>
        <taxon>Astyanax</taxon>
    </lineage>
</organism>
<evidence type="ECO:0000256" key="6">
    <source>
        <dbReference type="ARBA" id="ARBA00023328"/>
    </source>
</evidence>
<evidence type="ECO:0000259" key="11">
    <source>
        <dbReference type="PROSITE" id="PS51489"/>
    </source>
</evidence>
<dbReference type="PROSITE" id="PS51489">
    <property type="entry name" value="BUB1_N"/>
    <property type="match status" value="1"/>
</dbReference>
<dbReference type="HOGENOM" id="CLU_296458_0_0_1"/>
<dbReference type="SMART" id="SM00220">
    <property type="entry name" value="S_TKc"/>
    <property type="match status" value="1"/>
</dbReference>